<evidence type="ECO:0000259" key="4">
    <source>
        <dbReference type="Pfam" id="PF00534"/>
    </source>
</evidence>
<dbReference type="SUPFAM" id="SSF53756">
    <property type="entry name" value="UDP-Glycosyltransferase/glycogen phosphorylase"/>
    <property type="match status" value="1"/>
</dbReference>
<dbReference type="InterPro" id="IPR028098">
    <property type="entry name" value="Glyco_trans_4-like_N"/>
</dbReference>
<dbReference type="RefSeq" id="XP_022840458.1">
    <property type="nucleotide sequence ID" value="XM_022984388.1"/>
</dbReference>
<dbReference type="AlphaFoldDB" id="A0A096P8H6"/>
<dbReference type="KEGG" id="ota:OT_ostta17g01410"/>
<dbReference type="GeneID" id="9838005"/>
<feature type="domain" description="Glycosyltransferase subfamily 4-like N-terminal" evidence="5">
    <location>
        <begin position="486"/>
        <end position="659"/>
    </location>
</feature>
<dbReference type="InterPro" id="IPR001296">
    <property type="entry name" value="Glyco_trans_1"/>
</dbReference>
<dbReference type="EMBL" id="CAID01000017">
    <property type="protein sequence ID" value="CEG00582.1"/>
    <property type="molecule type" value="Genomic_DNA"/>
</dbReference>
<dbReference type="Proteomes" id="UP000009170">
    <property type="component" value="Unassembled WGS sequence"/>
</dbReference>
<evidence type="ECO:0000256" key="1">
    <source>
        <dbReference type="ARBA" id="ARBA00022676"/>
    </source>
</evidence>
<keyword evidence="6" id="KW-0808">Transferase</keyword>
<dbReference type="PANTHER" id="PTHR45947">
    <property type="entry name" value="SULFOQUINOVOSYL TRANSFERASE SQD2"/>
    <property type="match status" value="1"/>
</dbReference>
<evidence type="ECO:0000256" key="3">
    <source>
        <dbReference type="SAM" id="Phobius"/>
    </source>
</evidence>
<keyword evidence="7" id="KW-1185">Reference proteome</keyword>
<evidence type="ECO:0000313" key="6">
    <source>
        <dbReference type="EMBL" id="CEG00582.1"/>
    </source>
</evidence>
<reference evidence="7" key="1">
    <citation type="journal article" date="2006" name="Proc. Natl. Acad. Sci. U.S.A.">
        <title>Genome analysis of the smallest free-living eukaryote Ostreococcus tauri unveils many unique features.</title>
        <authorList>
            <person name="Derelle E."/>
            <person name="Ferraz C."/>
            <person name="Rombauts S."/>
            <person name="Rouze P."/>
            <person name="Worden A.Z."/>
            <person name="Robbens S."/>
            <person name="Partensky F."/>
            <person name="Degroeve S."/>
            <person name="Echeynie S."/>
            <person name="Cooke R."/>
            <person name="Saeys Y."/>
            <person name="Wuyts J."/>
            <person name="Jabbari K."/>
            <person name="Bowler C."/>
            <person name="Panaud O."/>
            <person name="Piegu B."/>
            <person name="Ball S.G."/>
            <person name="Ral J.-P."/>
            <person name="Bouget F.-Y."/>
            <person name="Piganeau G."/>
            <person name="De Baets B."/>
            <person name="Picard A."/>
            <person name="Delseny M."/>
            <person name="Demaille J."/>
            <person name="Van de Peer Y."/>
            <person name="Moreau H."/>
        </authorList>
    </citation>
    <scope>NUCLEOTIDE SEQUENCE [LARGE SCALE GENOMIC DNA]</scope>
    <source>
        <strain evidence="7">OTTH 0595 / CCAP 157/2 / RCC745</strain>
    </source>
</reference>
<keyword evidence="3" id="KW-1133">Transmembrane helix</keyword>
<dbReference type="Gene3D" id="3.40.50.2000">
    <property type="entry name" value="Glycogen Phosphorylase B"/>
    <property type="match status" value="2"/>
</dbReference>
<keyword evidence="1" id="KW-0328">Glycosyltransferase</keyword>
<evidence type="ECO:0000256" key="2">
    <source>
        <dbReference type="SAM" id="MobiDB-lite"/>
    </source>
</evidence>
<dbReference type="InParanoid" id="A0A096P8H6"/>
<name>A0A096P8H6_OSTTA</name>
<dbReference type="PANTHER" id="PTHR45947:SF3">
    <property type="entry name" value="SULFOQUINOVOSYL TRANSFERASE SQD2"/>
    <property type="match status" value="1"/>
</dbReference>
<dbReference type="STRING" id="70448.A0A096P8H6"/>
<evidence type="ECO:0000259" key="5">
    <source>
        <dbReference type="Pfam" id="PF13439"/>
    </source>
</evidence>
<protein>
    <submittedName>
        <fullName evidence="6">Glycosyl transferase, family 1</fullName>
    </submittedName>
</protein>
<feature type="domain" description="Glycosyl transferase family 1" evidence="4">
    <location>
        <begin position="677"/>
        <end position="844"/>
    </location>
</feature>
<evidence type="ECO:0000313" key="7">
    <source>
        <dbReference type="Proteomes" id="UP000009170"/>
    </source>
</evidence>
<reference evidence="6 7" key="2">
    <citation type="journal article" date="2014" name="BMC Genomics">
        <title>An improved genome of the model marine alga Ostreococcus tauri unfolds by assessing Illumina de novo assemblies.</title>
        <authorList>
            <person name="Blanc-Mathieu R."/>
            <person name="Verhelst B."/>
            <person name="Derelle E."/>
            <person name="Rombauts S."/>
            <person name="Bouget F.Y."/>
            <person name="Carre I."/>
            <person name="Chateau A."/>
            <person name="Eyre-Walker A."/>
            <person name="Grimsley N."/>
            <person name="Moreau H."/>
            <person name="Piegu B."/>
            <person name="Rivals E."/>
            <person name="Schackwitz W."/>
            <person name="Van de Peer Y."/>
            <person name="Piganeau G."/>
        </authorList>
    </citation>
    <scope>NUCLEOTIDE SEQUENCE [LARGE SCALE GENOMIC DNA]</scope>
    <source>
        <strain evidence="7">OTTH 0595 / CCAP 157/2 / RCC745</strain>
    </source>
</reference>
<dbReference type="InterPro" id="IPR050194">
    <property type="entry name" value="Glycosyltransferase_grp1"/>
</dbReference>
<sequence length="945" mass="104416">MFAPSTEPWGALASAQGTLGRGDTSPHVPWSASAGGRALWRSKMMKHFERAKESLRSNAQCVRGRRRARRSARGVRGVMLALALCGVGAVSVWGGWRRRHAMRPGRMDRVPLEARRVEDVGVVEGELGSGAMMLSCGALDAEVGGFKGVVRRFRPTRVRSGKSLFSWPGAAKTAVLTGVNADAADAKASLEAFLTHYLDFGKIPAKNVFVVVHDRLGKEESNAKVLEALLIERGVTYDVYVGSKLLHSELSTFWQRHLDGGKLDEEDWVILADLDEHLTVPPREDLGSEGHSIPLFLAQADELGYEVVNGIWIDRVTSDGSLTEANGQSLHKQFPKKCQVGPECDLRRKPPRGTAPHHERMVIAHKLKFAIRDVRSLHDFAIDDFARPKPLTVAQKRVFPVPVAVQHFQWTAGTEDRLRGLAESYEACGLKDANVALTELASSLERANHKMTTKTCPSLSCDDTLADNGNSSIRRIAIVTTVWEHVDGVSRTMKRFSEYLRGRGDTSVLVMSPDLAEQDYLRANVDDDIHELVAPVPAIEVPGRPEYKFAPPLRAQQRVVLSAYRPHVVHVAAPDMLGHSAVHWAAEVGVCSVCSYHTAFDTYMQYYHASVLSHPIEHLLKDFYGKCDVVAVPTYAAAAHLRKLGVPGERMGFFPRGVNQTLYSPKMRDSKYRKEMFGADDDEIIILWVARIVREKGLQSFMNTVKALNRAAAKEPDLPKFRVVIAGDGPDLGWVRGTLSQYSNVVILGHKGGANLAKTYAAGDIFFFPSKTEVIPNNLIEAMASGLPVVTDDVGVNRAIVQDGVSGIIVKHTAVIPRDVSNYVHALKRLMKDKTLAKRMSQAAVESTVGLTWERTFESLLHAYDRCRPGLPYARHIPREKLDEPKAYPRTYEPTETTRDVIVDDGAPSYSLLYRISRGITGGYVRSLEDAKRDDEVFAKDGSFA</sequence>
<gene>
    <name evidence="6" type="ORF">OT_ostta17g01410</name>
</gene>
<dbReference type="Pfam" id="PF13439">
    <property type="entry name" value="Glyco_transf_4"/>
    <property type="match status" value="1"/>
</dbReference>
<dbReference type="Pfam" id="PF00534">
    <property type="entry name" value="Glycos_transf_1"/>
    <property type="match status" value="1"/>
</dbReference>
<keyword evidence="3" id="KW-0472">Membrane</keyword>
<dbReference type="GO" id="GO:0016757">
    <property type="term" value="F:glycosyltransferase activity"/>
    <property type="evidence" value="ECO:0007669"/>
    <property type="project" value="UniProtKB-KW"/>
</dbReference>
<proteinExistence type="predicted"/>
<keyword evidence="3" id="KW-0812">Transmembrane</keyword>
<feature type="region of interest" description="Disordered" evidence="2">
    <location>
        <begin position="1"/>
        <end position="32"/>
    </location>
</feature>
<feature type="transmembrane region" description="Helical" evidence="3">
    <location>
        <begin position="75"/>
        <end position="96"/>
    </location>
</feature>
<comment type="caution">
    <text evidence="6">The sequence shown here is derived from an EMBL/GenBank/DDBJ whole genome shotgun (WGS) entry which is preliminary data.</text>
</comment>
<accession>A0A096P8H6</accession>
<dbReference type="OrthoDB" id="498632at2759"/>
<organism evidence="6 7">
    <name type="scientific">Ostreococcus tauri</name>
    <name type="common">Marine green alga</name>
    <dbReference type="NCBI Taxonomy" id="70448"/>
    <lineage>
        <taxon>Eukaryota</taxon>
        <taxon>Viridiplantae</taxon>
        <taxon>Chlorophyta</taxon>
        <taxon>Mamiellophyceae</taxon>
        <taxon>Mamiellales</taxon>
        <taxon>Bathycoccaceae</taxon>
        <taxon>Ostreococcus</taxon>
    </lineage>
</organism>